<dbReference type="Pfam" id="PF00071">
    <property type="entry name" value="Ras"/>
    <property type="match status" value="1"/>
</dbReference>
<dbReference type="InterPro" id="IPR027417">
    <property type="entry name" value="P-loop_NTPase"/>
</dbReference>
<keyword evidence="1" id="KW-0547">Nucleotide-binding</keyword>
<proteinExistence type="predicted"/>
<dbReference type="PROSITE" id="PS51421">
    <property type="entry name" value="RAS"/>
    <property type="match status" value="1"/>
</dbReference>
<organism evidence="3 4">
    <name type="scientific">Bonamia ostreae</name>
    <dbReference type="NCBI Taxonomy" id="126728"/>
    <lineage>
        <taxon>Eukaryota</taxon>
        <taxon>Sar</taxon>
        <taxon>Rhizaria</taxon>
        <taxon>Endomyxa</taxon>
        <taxon>Ascetosporea</taxon>
        <taxon>Haplosporida</taxon>
        <taxon>Bonamia</taxon>
    </lineage>
</organism>
<dbReference type="Proteomes" id="UP001439008">
    <property type="component" value="Unassembled WGS sequence"/>
</dbReference>
<sequence length="101" mass="11230">MSEIDVHGSNEVEIVIVGNKVDQGDAREVSTEEGEQLANSLNVIFIEASAMTDEKVNEMFMMITRKLLKSNVLEKIDQSIGRNEDMDIDFDNAEVTNSSCC</sequence>
<accession>A0ABV2ALZ2</accession>
<keyword evidence="2" id="KW-0342">GTP-binding</keyword>
<evidence type="ECO:0000256" key="1">
    <source>
        <dbReference type="ARBA" id="ARBA00022741"/>
    </source>
</evidence>
<dbReference type="Gene3D" id="3.40.50.300">
    <property type="entry name" value="P-loop containing nucleotide triphosphate hydrolases"/>
    <property type="match status" value="1"/>
</dbReference>
<dbReference type="PANTHER" id="PTHR47977">
    <property type="entry name" value="RAS-RELATED PROTEIN RAB"/>
    <property type="match status" value="1"/>
</dbReference>
<dbReference type="PROSITE" id="PS51419">
    <property type="entry name" value="RAB"/>
    <property type="match status" value="1"/>
</dbReference>
<evidence type="ECO:0000313" key="3">
    <source>
        <dbReference type="EMBL" id="MES1920696.1"/>
    </source>
</evidence>
<dbReference type="SMART" id="SM00173">
    <property type="entry name" value="RAS"/>
    <property type="match status" value="1"/>
</dbReference>
<dbReference type="InterPro" id="IPR001806">
    <property type="entry name" value="Small_GTPase"/>
</dbReference>
<dbReference type="PRINTS" id="PR00449">
    <property type="entry name" value="RASTRNSFRMNG"/>
</dbReference>
<reference evidence="3 4" key="1">
    <citation type="journal article" date="2024" name="BMC Biol.">
        <title>Comparative genomics of Ascetosporea gives new insight into the evolutionary basis for animal parasitism in Rhizaria.</title>
        <authorList>
            <person name="Hiltunen Thoren M."/>
            <person name="Onut-Brannstrom I."/>
            <person name="Alfjorden A."/>
            <person name="Peckova H."/>
            <person name="Swords F."/>
            <person name="Hooper C."/>
            <person name="Holzer A.S."/>
            <person name="Bass D."/>
            <person name="Burki F."/>
        </authorList>
    </citation>
    <scope>NUCLEOTIDE SEQUENCE [LARGE SCALE GENOMIC DNA]</scope>
    <source>
        <strain evidence="3">20-A016</strain>
    </source>
</reference>
<gene>
    <name evidence="3" type="primary">SEC4</name>
    <name evidence="3" type="ORF">MHBO_002339</name>
</gene>
<evidence type="ECO:0000313" key="4">
    <source>
        <dbReference type="Proteomes" id="UP001439008"/>
    </source>
</evidence>
<dbReference type="InterPro" id="IPR050227">
    <property type="entry name" value="Rab"/>
</dbReference>
<evidence type="ECO:0000256" key="2">
    <source>
        <dbReference type="ARBA" id="ARBA00023134"/>
    </source>
</evidence>
<dbReference type="SMART" id="SM00175">
    <property type="entry name" value="RAB"/>
    <property type="match status" value="1"/>
</dbReference>
<comment type="caution">
    <text evidence="3">The sequence shown here is derived from an EMBL/GenBank/DDBJ whole genome shotgun (WGS) entry which is preliminary data.</text>
</comment>
<dbReference type="SUPFAM" id="SSF52540">
    <property type="entry name" value="P-loop containing nucleoside triphosphate hydrolases"/>
    <property type="match status" value="1"/>
</dbReference>
<dbReference type="EMBL" id="JBDODL010000810">
    <property type="protein sequence ID" value="MES1920696.1"/>
    <property type="molecule type" value="Genomic_DNA"/>
</dbReference>
<name>A0ABV2ALZ2_9EUKA</name>
<protein>
    <submittedName>
        <fullName evidence="3">GTP-binding protein, variant 2</fullName>
    </submittedName>
</protein>
<keyword evidence="4" id="KW-1185">Reference proteome</keyword>